<dbReference type="Proteomes" id="UP000561681">
    <property type="component" value="Unassembled WGS sequence"/>
</dbReference>
<keyword evidence="1" id="KW-0472">Membrane</keyword>
<evidence type="ECO:0000256" key="1">
    <source>
        <dbReference type="SAM" id="Phobius"/>
    </source>
</evidence>
<proteinExistence type="predicted"/>
<accession>A0A7W7IUQ0</accession>
<name>A0A7W7IUQ0_9FLAO</name>
<feature type="transmembrane region" description="Helical" evidence="1">
    <location>
        <begin position="12"/>
        <end position="31"/>
    </location>
</feature>
<dbReference type="AlphaFoldDB" id="A0A7W7IUQ0"/>
<dbReference type="EMBL" id="JACHLD010000001">
    <property type="protein sequence ID" value="MBB4800874.1"/>
    <property type="molecule type" value="Genomic_DNA"/>
</dbReference>
<evidence type="ECO:0000313" key="3">
    <source>
        <dbReference type="Proteomes" id="UP000561681"/>
    </source>
</evidence>
<keyword evidence="1" id="KW-0812">Transmembrane</keyword>
<sequence>MNKYIEDYDVPPYLFQILNIVFGLLLIYILYRLYKHFKGK</sequence>
<protein>
    <submittedName>
        <fullName evidence="2">Uncharacterized protein</fullName>
    </submittedName>
</protein>
<evidence type="ECO:0000313" key="2">
    <source>
        <dbReference type="EMBL" id="MBB4800874.1"/>
    </source>
</evidence>
<keyword evidence="1" id="KW-1133">Transmembrane helix</keyword>
<gene>
    <name evidence="2" type="ORF">HNP37_000913</name>
</gene>
<organism evidence="2 3">
    <name type="scientific">Flavobacterium nitrogenifigens</name>
    <dbReference type="NCBI Taxonomy" id="1617283"/>
    <lineage>
        <taxon>Bacteria</taxon>
        <taxon>Pseudomonadati</taxon>
        <taxon>Bacteroidota</taxon>
        <taxon>Flavobacteriia</taxon>
        <taxon>Flavobacteriales</taxon>
        <taxon>Flavobacteriaceae</taxon>
        <taxon>Flavobacterium</taxon>
    </lineage>
</organism>
<dbReference type="RefSeq" id="WP_260402233.1">
    <property type="nucleotide sequence ID" value="NZ_JACHLD010000001.1"/>
</dbReference>
<comment type="caution">
    <text evidence="2">The sequence shown here is derived from an EMBL/GenBank/DDBJ whole genome shotgun (WGS) entry which is preliminary data.</text>
</comment>
<keyword evidence="3" id="KW-1185">Reference proteome</keyword>
<reference evidence="2 3" key="1">
    <citation type="submission" date="2020-08" db="EMBL/GenBank/DDBJ databases">
        <title>Functional genomics of gut bacteria from endangered species of beetles.</title>
        <authorList>
            <person name="Carlos-Shanley C."/>
        </authorList>
    </citation>
    <scope>NUCLEOTIDE SEQUENCE [LARGE SCALE GENOMIC DNA]</scope>
    <source>
        <strain evidence="2 3">S00142</strain>
    </source>
</reference>